<reference evidence="4" key="3">
    <citation type="submission" date="2018-08" db="UniProtKB">
        <authorList>
            <consortium name="EnsemblPlants"/>
        </authorList>
    </citation>
    <scope>IDENTIFICATION</scope>
    <source>
        <strain evidence="4">cv. Bd21</strain>
    </source>
</reference>
<accession>I1IMA1</accession>
<evidence type="ECO:0000313" key="3">
    <source>
        <dbReference type="EMBL" id="KQJ88792.1"/>
    </source>
</evidence>
<dbReference type="EMBL" id="CM000883">
    <property type="protein sequence ID" value="KQJ88792.1"/>
    <property type="molecule type" value="Genomic_DNA"/>
</dbReference>
<sequence length="214" mass="24360">MKIRKKKGRKSTKKRAGLQYRGGSWKENHVSYAPFVWADEKVVIMQRLNVKPWDLNLEAPLDDGIGGGAEPEPFLGMRFDTLAGAKEHYNAYARVKCFSIKANTSRKPKNMDDAAGQSSKVRKKESSSDDEPVDANEGPLASQKVVKRRRRESIKETECKAKMTVKLKDGRWEVIFFVVEHNHELITKPSLTKYLLSHKNISPEEEDFLRATAI</sequence>
<organism evidence="3">
    <name type="scientific">Brachypodium distachyon</name>
    <name type="common">Purple false brome</name>
    <name type="synonym">Trachynia distachya</name>
    <dbReference type="NCBI Taxonomy" id="15368"/>
    <lineage>
        <taxon>Eukaryota</taxon>
        <taxon>Viridiplantae</taxon>
        <taxon>Streptophyta</taxon>
        <taxon>Embryophyta</taxon>
        <taxon>Tracheophyta</taxon>
        <taxon>Spermatophyta</taxon>
        <taxon>Magnoliopsida</taxon>
        <taxon>Liliopsida</taxon>
        <taxon>Poales</taxon>
        <taxon>Poaceae</taxon>
        <taxon>BOP clade</taxon>
        <taxon>Pooideae</taxon>
        <taxon>Stipodae</taxon>
        <taxon>Brachypodieae</taxon>
        <taxon>Brachypodium</taxon>
    </lineage>
</organism>
<dbReference type="EnsemblPlants" id="KQJ88792">
    <property type="protein sequence ID" value="KQJ88792"/>
    <property type="gene ID" value="BRADI_4g21230v3"/>
</dbReference>
<dbReference type="Pfam" id="PF03101">
    <property type="entry name" value="FAR1"/>
    <property type="match status" value="1"/>
</dbReference>
<evidence type="ECO:0000313" key="4">
    <source>
        <dbReference type="EnsemblPlants" id="KQJ88792"/>
    </source>
</evidence>
<dbReference type="Gramene" id="KQJ88792">
    <property type="protein sequence ID" value="KQJ88792"/>
    <property type="gene ID" value="BRADI_4g21230v3"/>
</dbReference>
<keyword evidence="5" id="KW-1185">Reference proteome</keyword>
<dbReference type="AlphaFoldDB" id="I1IMA1"/>
<dbReference type="InParanoid" id="I1IMA1"/>
<proteinExistence type="predicted"/>
<feature type="domain" description="FAR1" evidence="2">
    <location>
        <begin position="88"/>
        <end position="186"/>
    </location>
</feature>
<dbReference type="Proteomes" id="UP000008810">
    <property type="component" value="Chromosome 4"/>
</dbReference>
<dbReference type="HOGENOM" id="CLU_1290555_0_0_1"/>
<protein>
    <recommendedName>
        <fullName evidence="2">FAR1 domain-containing protein</fullName>
    </recommendedName>
</protein>
<evidence type="ECO:0000256" key="1">
    <source>
        <dbReference type="SAM" id="MobiDB-lite"/>
    </source>
</evidence>
<dbReference type="OrthoDB" id="785127at2759"/>
<dbReference type="InterPro" id="IPR004330">
    <property type="entry name" value="FAR1_DNA_bnd_dom"/>
</dbReference>
<feature type="region of interest" description="Disordered" evidence="1">
    <location>
        <begin position="106"/>
        <end position="153"/>
    </location>
</feature>
<gene>
    <name evidence="3" type="ORF">BRADI_4g21230v3</name>
</gene>
<dbReference type="PANTHER" id="PTHR47482:SF24">
    <property type="entry name" value="PROTEIN FAR1-RELATED SEQUENCE"/>
    <property type="match status" value="1"/>
</dbReference>
<evidence type="ECO:0000313" key="5">
    <source>
        <dbReference type="Proteomes" id="UP000008810"/>
    </source>
</evidence>
<name>I1IMA1_BRADI</name>
<dbReference type="PANTHER" id="PTHR47482">
    <property type="entry name" value="OS11G0632001 PROTEIN"/>
    <property type="match status" value="1"/>
</dbReference>
<reference evidence="3" key="2">
    <citation type="submission" date="2017-06" db="EMBL/GenBank/DDBJ databases">
        <title>WGS assembly of Brachypodium distachyon.</title>
        <authorList>
            <consortium name="The International Brachypodium Initiative"/>
            <person name="Lucas S."/>
            <person name="Harmon-Smith M."/>
            <person name="Lail K."/>
            <person name="Tice H."/>
            <person name="Grimwood J."/>
            <person name="Bruce D."/>
            <person name="Barry K."/>
            <person name="Shu S."/>
            <person name="Lindquist E."/>
            <person name="Wang M."/>
            <person name="Pitluck S."/>
            <person name="Vogel J.P."/>
            <person name="Garvin D.F."/>
            <person name="Mockler T.C."/>
            <person name="Schmutz J."/>
            <person name="Rokhsar D."/>
            <person name="Bevan M.W."/>
        </authorList>
    </citation>
    <scope>NUCLEOTIDE SEQUENCE</scope>
    <source>
        <strain evidence="3">Bd21</strain>
    </source>
</reference>
<evidence type="ECO:0000259" key="2">
    <source>
        <dbReference type="Pfam" id="PF03101"/>
    </source>
</evidence>
<reference evidence="3 4" key="1">
    <citation type="journal article" date="2010" name="Nature">
        <title>Genome sequencing and analysis of the model grass Brachypodium distachyon.</title>
        <authorList>
            <consortium name="International Brachypodium Initiative"/>
        </authorList>
    </citation>
    <scope>NUCLEOTIDE SEQUENCE [LARGE SCALE GENOMIC DNA]</scope>
    <source>
        <strain evidence="3 4">Bd21</strain>
    </source>
</reference>